<comment type="subunit">
    <text evidence="3 13">Homodimer.</text>
</comment>
<dbReference type="NCBIfam" id="TIGR00399">
    <property type="entry name" value="metG_C_term"/>
    <property type="match status" value="1"/>
</dbReference>
<dbReference type="AlphaFoldDB" id="E6W0X5"/>
<dbReference type="OrthoDB" id="9810191at2"/>
<dbReference type="Pfam" id="PF19303">
    <property type="entry name" value="Anticodon_3"/>
    <property type="match status" value="1"/>
</dbReference>
<dbReference type="InterPro" id="IPR023457">
    <property type="entry name" value="Met-tRNA_synth_2"/>
</dbReference>
<dbReference type="EMBL" id="CP002432">
    <property type="protein sequence ID" value="ADU65307.1"/>
    <property type="molecule type" value="Genomic_DNA"/>
</dbReference>
<dbReference type="Proteomes" id="UP000002572">
    <property type="component" value="Chromosome"/>
</dbReference>
<dbReference type="SUPFAM" id="SSF52374">
    <property type="entry name" value="Nucleotidylyl transferase"/>
    <property type="match status" value="1"/>
</dbReference>
<comment type="subcellular location">
    <subcellularLocation>
        <location evidence="2 13">Cytoplasm</location>
    </subcellularLocation>
</comment>
<evidence type="ECO:0000256" key="6">
    <source>
        <dbReference type="ARBA" id="ARBA00022598"/>
    </source>
</evidence>
<keyword evidence="9 13" id="KW-0694">RNA-binding</keyword>
<dbReference type="GO" id="GO:0005524">
    <property type="term" value="F:ATP binding"/>
    <property type="evidence" value="ECO:0007669"/>
    <property type="project" value="UniProtKB-UniRule"/>
</dbReference>
<dbReference type="GO" id="GO:0006431">
    <property type="term" value="P:methionyl-tRNA aminoacylation"/>
    <property type="evidence" value="ECO:0007669"/>
    <property type="project" value="UniProtKB-UniRule"/>
</dbReference>
<dbReference type="Gene3D" id="3.40.50.620">
    <property type="entry name" value="HUPs"/>
    <property type="match status" value="1"/>
</dbReference>
<dbReference type="HAMAP" id="MF_01228">
    <property type="entry name" value="Met_tRNA_synth_type2"/>
    <property type="match status" value="1"/>
</dbReference>
<dbReference type="InterPro" id="IPR012340">
    <property type="entry name" value="NA-bd_OB-fold"/>
</dbReference>
<comment type="cofactor">
    <cofactor evidence="13">
        <name>Zn(2+)</name>
        <dbReference type="ChEBI" id="CHEBI:29105"/>
    </cofactor>
    <text evidence="13">Binds 1 zinc ion per subunit.</text>
</comment>
<accession>E6W0X5</accession>
<evidence type="ECO:0000256" key="3">
    <source>
        <dbReference type="ARBA" id="ARBA00011738"/>
    </source>
</evidence>
<name>E6W0X5_DESIS</name>
<dbReference type="GO" id="GO:0005737">
    <property type="term" value="C:cytoplasm"/>
    <property type="evidence" value="ECO:0007669"/>
    <property type="project" value="UniProtKB-SubCell"/>
</dbReference>
<keyword evidence="13" id="KW-0862">Zinc</keyword>
<dbReference type="eggNOG" id="COG0143">
    <property type="taxonomic scope" value="Bacteria"/>
</dbReference>
<protein>
    <recommendedName>
        <fullName evidence="13">Methionine--tRNA ligase</fullName>
        <ecNumber evidence="13">6.1.1.10</ecNumber>
    </recommendedName>
    <alternativeName>
        <fullName evidence="13">Methionyl-tRNA synthetase</fullName>
        <shortName evidence="13">MetRS</shortName>
    </alternativeName>
</protein>
<dbReference type="InterPro" id="IPR041872">
    <property type="entry name" value="Anticodon_Met"/>
</dbReference>
<keyword evidence="5 13" id="KW-0820">tRNA-binding</keyword>
<dbReference type="GO" id="GO:0004825">
    <property type="term" value="F:methionine-tRNA ligase activity"/>
    <property type="evidence" value="ECO:0007669"/>
    <property type="project" value="UniProtKB-UniRule"/>
</dbReference>
<evidence type="ECO:0000256" key="12">
    <source>
        <dbReference type="ARBA" id="ARBA00047364"/>
    </source>
</evidence>
<feature type="binding site" evidence="13">
    <location>
        <position position="295"/>
    </location>
    <ligand>
        <name>ATP</name>
        <dbReference type="ChEBI" id="CHEBI:30616"/>
    </ligand>
</feature>
<keyword evidence="11 13" id="KW-0030">Aminoacyl-tRNA synthetase</keyword>
<evidence type="ECO:0000256" key="4">
    <source>
        <dbReference type="ARBA" id="ARBA00022490"/>
    </source>
</evidence>
<dbReference type="InterPro" id="IPR002547">
    <property type="entry name" value="tRNA-bd_dom"/>
</dbReference>
<dbReference type="NCBIfam" id="TIGR00398">
    <property type="entry name" value="metG"/>
    <property type="match status" value="1"/>
</dbReference>
<dbReference type="InParanoid" id="E6W0X5"/>
<dbReference type="RefSeq" id="WP_013505195.1">
    <property type="nucleotide sequence ID" value="NC_014836.1"/>
</dbReference>
<evidence type="ECO:0000256" key="13">
    <source>
        <dbReference type="HAMAP-Rule" id="MF_01228"/>
    </source>
</evidence>
<dbReference type="Gene3D" id="1.10.730.10">
    <property type="entry name" value="Isoleucyl-tRNA Synthetase, Domain 1"/>
    <property type="match status" value="1"/>
</dbReference>
<feature type="binding site" evidence="13">
    <location>
        <position position="145"/>
    </location>
    <ligand>
        <name>Zn(2+)</name>
        <dbReference type="ChEBI" id="CHEBI:29105"/>
    </ligand>
</feature>
<evidence type="ECO:0000256" key="8">
    <source>
        <dbReference type="ARBA" id="ARBA00022840"/>
    </source>
</evidence>
<evidence type="ECO:0000313" key="16">
    <source>
        <dbReference type="Proteomes" id="UP000002572"/>
    </source>
</evidence>
<feature type="short sequence motif" description="'KMSKS' region" evidence="13">
    <location>
        <begin position="296"/>
        <end position="300"/>
    </location>
</feature>
<dbReference type="InterPro" id="IPR014729">
    <property type="entry name" value="Rossmann-like_a/b/a_fold"/>
</dbReference>
<keyword evidence="7 13" id="KW-0547">Nucleotide-binding</keyword>
<dbReference type="eggNOG" id="COG0073">
    <property type="taxonomic scope" value="Bacteria"/>
</dbReference>
<evidence type="ECO:0000256" key="10">
    <source>
        <dbReference type="ARBA" id="ARBA00022917"/>
    </source>
</evidence>
<dbReference type="FunCoup" id="E6W0X5">
    <property type="interactions" value="498"/>
</dbReference>
<feature type="binding site" evidence="13">
    <location>
        <position position="130"/>
    </location>
    <ligand>
        <name>Zn(2+)</name>
        <dbReference type="ChEBI" id="CHEBI:29105"/>
    </ligand>
</feature>
<dbReference type="SUPFAM" id="SSF50249">
    <property type="entry name" value="Nucleic acid-binding proteins"/>
    <property type="match status" value="1"/>
</dbReference>
<evidence type="ECO:0000256" key="7">
    <source>
        <dbReference type="ARBA" id="ARBA00022741"/>
    </source>
</evidence>
<keyword evidence="6 13" id="KW-0436">Ligase</keyword>
<dbReference type="InterPro" id="IPR004495">
    <property type="entry name" value="Met-tRNA-synth_bsu_C"/>
</dbReference>
<dbReference type="PANTHER" id="PTHR43326:SF1">
    <property type="entry name" value="METHIONINE--TRNA LIGASE, MITOCHONDRIAL"/>
    <property type="match status" value="1"/>
</dbReference>
<feature type="domain" description="TRNA-binding" evidence="14">
    <location>
        <begin position="527"/>
        <end position="629"/>
    </location>
</feature>
<dbReference type="EC" id="6.1.1.10" evidence="13"/>
<comment type="similarity">
    <text evidence="13">Belongs to the class-I aminoacyl-tRNA synthetase family. MetG type 2A subfamily.</text>
</comment>
<gene>
    <name evidence="13" type="primary">metG</name>
    <name evidence="15" type="ordered locus">Selin_0559</name>
</gene>
<evidence type="ECO:0000259" key="14">
    <source>
        <dbReference type="PROSITE" id="PS50886"/>
    </source>
</evidence>
<dbReference type="CDD" id="cd00814">
    <property type="entry name" value="MetRS_core"/>
    <property type="match status" value="1"/>
</dbReference>
<dbReference type="GO" id="GO:0000049">
    <property type="term" value="F:tRNA binding"/>
    <property type="evidence" value="ECO:0007669"/>
    <property type="project" value="UniProtKB-UniRule"/>
</dbReference>
<sequence>MSQTYYVTTPIYYVNDVPHIGHAYTTVACDVAARFQRLMGRDVMFLTGTDEHGMKIEQAARKNGETPIELANRVVKRFQELWTTLDISHDDFIRTTEKRHEMGVHKLFRQLREQGDIYLGEYEGWYCTPCESFWTETQVGEAINCPDCGRSVDKLKEKSYFFRMSKYAEPLLEHIKTNPGFIQPESRRNEIIRFIESGLRDLSISRTTFDWGIKVPDDPEHVIYVWFDALSNYMTAIGYGSDEEKWQRYWPASAHVVGKDILRFHTVYWPTFLMAAGIELPRQVFAHGWWTVEGKKMSKSLMNAVDPNILVEKFGVDPIRYFLLREVPFGLDGDFSMQALVGRINSDLANDLGNLLSRTSGMMFRYFDGLTPASGPLQEREQALIQATGERMEGYRADMEVMAFNRALMKIWEIVGSLNKYIVETEPWALHKAGKTTELQTSLATTAEGLRVIANAVYPFMPSSSRKILQALGCTLDGDFSFSFAASGCHMEQMPALFSRVEEVPVVQEESPASQTPAESERIEFDQFLSVSIRAGKVLTCEKVPKSSKLLLLSVDLGEGTPRTIVSGIAQSYKPEDLPGRTVPVVANLKPAKIMGIESDGMILAAKNRANRHEIPFLSDEVAPGTEIR</sequence>
<dbReference type="InterPro" id="IPR033911">
    <property type="entry name" value="MetRS_core"/>
</dbReference>
<keyword evidence="16" id="KW-1185">Reference proteome</keyword>
<evidence type="ECO:0000256" key="11">
    <source>
        <dbReference type="ARBA" id="ARBA00023146"/>
    </source>
</evidence>
<evidence type="ECO:0000256" key="5">
    <source>
        <dbReference type="ARBA" id="ARBA00022555"/>
    </source>
</evidence>
<keyword evidence="13" id="KW-0479">Metal-binding</keyword>
<dbReference type="CDD" id="cd02800">
    <property type="entry name" value="tRNA_bind_EcMetRS_like"/>
    <property type="match status" value="1"/>
</dbReference>
<keyword evidence="10 13" id="KW-0648">Protein biosynthesis</keyword>
<keyword evidence="8 13" id="KW-0067">ATP-binding</keyword>
<feature type="binding site" evidence="13">
    <location>
        <position position="148"/>
    </location>
    <ligand>
        <name>Zn(2+)</name>
        <dbReference type="ChEBI" id="CHEBI:29105"/>
    </ligand>
</feature>
<dbReference type="Gene3D" id="2.170.220.10">
    <property type="match status" value="1"/>
</dbReference>
<dbReference type="Gene3D" id="2.40.50.140">
    <property type="entry name" value="Nucleic acid-binding proteins"/>
    <property type="match status" value="1"/>
</dbReference>
<evidence type="ECO:0000256" key="9">
    <source>
        <dbReference type="ARBA" id="ARBA00022884"/>
    </source>
</evidence>
<organism evidence="15 16">
    <name type="scientific">Desulfurispirillum indicum (strain ATCC BAA-1389 / DSM 22839 / S5)</name>
    <dbReference type="NCBI Taxonomy" id="653733"/>
    <lineage>
        <taxon>Bacteria</taxon>
        <taxon>Pseudomonadati</taxon>
        <taxon>Chrysiogenota</taxon>
        <taxon>Chrysiogenia</taxon>
        <taxon>Chrysiogenales</taxon>
        <taxon>Chrysiogenaceae</taxon>
        <taxon>Desulfurispirillum</taxon>
    </lineage>
</organism>
<dbReference type="InterPro" id="IPR014758">
    <property type="entry name" value="Met-tRNA_synth"/>
</dbReference>
<evidence type="ECO:0000313" key="15">
    <source>
        <dbReference type="EMBL" id="ADU65307.1"/>
    </source>
</evidence>
<dbReference type="KEGG" id="din:Selin_0559"/>
<dbReference type="GO" id="GO:0046872">
    <property type="term" value="F:metal ion binding"/>
    <property type="evidence" value="ECO:0007669"/>
    <property type="project" value="UniProtKB-KW"/>
</dbReference>
<feature type="short sequence motif" description="'HIGH' region" evidence="13">
    <location>
        <begin position="12"/>
        <end position="22"/>
    </location>
</feature>
<dbReference type="NCBIfam" id="NF008900">
    <property type="entry name" value="PRK12267.1"/>
    <property type="match status" value="1"/>
</dbReference>
<comment type="function">
    <text evidence="1 13">Is required not only for elongation of protein synthesis but also for the initiation of all mRNA translation through initiator tRNA(fMet) aminoacylation.</text>
</comment>
<reference evidence="15 16" key="1">
    <citation type="submission" date="2010-12" db="EMBL/GenBank/DDBJ databases">
        <title>Complete sequence of Desulfurispirillum indicum S5.</title>
        <authorList>
            <consortium name="US DOE Joint Genome Institute"/>
            <person name="Lucas S."/>
            <person name="Copeland A."/>
            <person name="Lapidus A."/>
            <person name="Cheng J.-F."/>
            <person name="Goodwin L."/>
            <person name="Pitluck S."/>
            <person name="Chertkov O."/>
            <person name="Held B."/>
            <person name="Detter J.C."/>
            <person name="Han C."/>
            <person name="Tapia R."/>
            <person name="Land M."/>
            <person name="Hauser L."/>
            <person name="Kyrpides N."/>
            <person name="Ivanova N."/>
            <person name="Mikhailova N."/>
            <person name="Haggblom M."/>
            <person name="Rauschenbach I."/>
            <person name="Bini E."/>
            <person name="Woyke T."/>
        </authorList>
    </citation>
    <scope>NUCLEOTIDE SEQUENCE [LARGE SCALE GENOMIC DNA]</scope>
    <source>
        <strain evidence="16">ATCC BAA-1389 / DSM 22839 / S5</strain>
    </source>
</reference>
<dbReference type="STRING" id="653733.Selin_0559"/>
<dbReference type="InterPro" id="IPR015413">
    <property type="entry name" value="Methionyl/Leucyl_tRNA_Synth"/>
</dbReference>
<comment type="catalytic activity">
    <reaction evidence="12 13">
        <text>tRNA(Met) + L-methionine + ATP = L-methionyl-tRNA(Met) + AMP + diphosphate</text>
        <dbReference type="Rhea" id="RHEA:13481"/>
        <dbReference type="Rhea" id="RHEA-COMP:9667"/>
        <dbReference type="Rhea" id="RHEA-COMP:9698"/>
        <dbReference type="ChEBI" id="CHEBI:30616"/>
        <dbReference type="ChEBI" id="CHEBI:33019"/>
        <dbReference type="ChEBI" id="CHEBI:57844"/>
        <dbReference type="ChEBI" id="CHEBI:78442"/>
        <dbReference type="ChEBI" id="CHEBI:78530"/>
        <dbReference type="ChEBI" id="CHEBI:456215"/>
        <dbReference type="EC" id="6.1.1.10"/>
    </reaction>
</comment>
<dbReference type="PANTHER" id="PTHR43326">
    <property type="entry name" value="METHIONYL-TRNA SYNTHETASE"/>
    <property type="match status" value="1"/>
</dbReference>
<dbReference type="CDD" id="cd07957">
    <property type="entry name" value="Anticodon_Ia_Met"/>
    <property type="match status" value="1"/>
</dbReference>
<dbReference type="PRINTS" id="PR01041">
    <property type="entry name" value="TRNASYNTHMET"/>
</dbReference>
<feature type="binding site" evidence="13">
    <location>
        <position position="127"/>
    </location>
    <ligand>
        <name>Zn(2+)</name>
        <dbReference type="ChEBI" id="CHEBI:29105"/>
    </ligand>
</feature>
<dbReference type="FunFam" id="2.170.220.10:FF:000002">
    <property type="entry name" value="Methionine--tRNA ligase"/>
    <property type="match status" value="1"/>
</dbReference>
<dbReference type="InterPro" id="IPR009080">
    <property type="entry name" value="tRNAsynth_Ia_anticodon-bd"/>
</dbReference>
<evidence type="ECO:0000256" key="2">
    <source>
        <dbReference type="ARBA" id="ARBA00004496"/>
    </source>
</evidence>
<proteinExistence type="inferred from homology"/>
<dbReference type="PROSITE" id="PS50886">
    <property type="entry name" value="TRBD"/>
    <property type="match status" value="1"/>
</dbReference>
<evidence type="ECO:0000256" key="1">
    <source>
        <dbReference type="ARBA" id="ARBA00003314"/>
    </source>
</evidence>
<dbReference type="Pfam" id="PF01588">
    <property type="entry name" value="tRNA_bind"/>
    <property type="match status" value="1"/>
</dbReference>
<dbReference type="SUPFAM" id="SSF47323">
    <property type="entry name" value="Anticodon-binding domain of a subclass of class I aminoacyl-tRNA synthetases"/>
    <property type="match status" value="1"/>
</dbReference>
<dbReference type="Pfam" id="PF09334">
    <property type="entry name" value="tRNA-synt_1g"/>
    <property type="match status" value="1"/>
</dbReference>
<keyword evidence="4 13" id="KW-0963">Cytoplasm</keyword>
<dbReference type="HOGENOM" id="CLU_009710_9_4_0"/>